<dbReference type="RefSeq" id="WP_285933948.1">
    <property type="nucleotide sequence ID" value="NZ_JASTZU010000062.1"/>
</dbReference>
<dbReference type="InterPro" id="IPR004474">
    <property type="entry name" value="LytR_CpsA_psr"/>
</dbReference>
<dbReference type="Pfam" id="PF03816">
    <property type="entry name" value="LytR_cpsA_psr"/>
    <property type="match status" value="1"/>
</dbReference>
<dbReference type="PANTHER" id="PTHR33392">
    <property type="entry name" value="POLYISOPRENYL-TEICHOIC ACID--PEPTIDOGLYCAN TEICHOIC ACID TRANSFERASE TAGU"/>
    <property type="match status" value="1"/>
</dbReference>
<evidence type="ECO:0000256" key="1">
    <source>
        <dbReference type="ARBA" id="ARBA00006068"/>
    </source>
</evidence>
<keyword evidence="3" id="KW-0735">Signal-anchor</keyword>
<keyword evidence="4" id="KW-1133">Transmembrane helix</keyword>
<evidence type="ECO:0000256" key="3">
    <source>
        <dbReference type="ARBA" id="ARBA00022968"/>
    </source>
</evidence>
<evidence type="ECO:0000256" key="4">
    <source>
        <dbReference type="ARBA" id="ARBA00022989"/>
    </source>
</evidence>
<accession>A0ABT7L9V9</accession>
<evidence type="ECO:0000259" key="5">
    <source>
        <dbReference type="Pfam" id="PF03816"/>
    </source>
</evidence>
<proteinExistence type="inferred from homology"/>
<gene>
    <name evidence="6" type="ORF">QQS35_19670</name>
</gene>
<comment type="caution">
    <text evidence="6">The sequence shown here is derived from an EMBL/GenBank/DDBJ whole genome shotgun (WGS) entry which is preliminary data.</text>
</comment>
<dbReference type="PANTHER" id="PTHR33392:SF6">
    <property type="entry name" value="POLYISOPRENYL-TEICHOIC ACID--PEPTIDOGLYCAN TEICHOIC ACID TRANSFERASE TAGU"/>
    <property type="match status" value="1"/>
</dbReference>
<comment type="similarity">
    <text evidence="1">Belongs to the LytR/CpsA/Psr (LCP) family.</text>
</comment>
<reference evidence="6 7" key="1">
    <citation type="submission" date="2023-06" db="EMBL/GenBank/DDBJ databases">
        <title>Aquibacillus rhizosphaerae LR5S19.</title>
        <authorList>
            <person name="Sun J.-Q."/>
        </authorList>
    </citation>
    <scope>NUCLEOTIDE SEQUENCE [LARGE SCALE GENOMIC DNA]</scope>
    <source>
        <strain evidence="6 7">LR5S19</strain>
    </source>
</reference>
<name>A0ABT7L9V9_9BACI</name>
<feature type="domain" description="Cell envelope-related transcriptional attenuator" evidence="5">
    <location>
        <begin position="88"/>
        <end position="234"/>
    </location>
</feature>
<dbReference type="NCBIfam" id="TIGR00350">
    <property type="entry name" value="lytR_cpsA_psr"/>
    <property type="match status" value="1"/>
</dbReference>
<dbReference type="Proteomes" id="UP001235343">
    <property type="component" value="Unassembled WGS sequence"/>
</dbReference>
<evidence type="ECO:0000256" key="2">
    <source>
        <dbReference type="ARBA" id="ARBA00022692"/>
    </source>
</evidence>
<sequence length="315" mass="35159">MTEKKRNKSKKPMKLWLKITLITVLVIALGGAGFVYSIYNDAKQTVDGKIHQQVTTIDTTLTKKKIKDEKPLNILLLGVDQRGDDAGRSDALMVLSLDPQNDSMQLVSIPRDTRTEIVGRGNQDKINHAYAFGGVDMTIDTVENLLEIDLDYYVSMNMEGLSDMVNAVGGITVDNQLDWVDTGYYEEGFHYASGTLELNGPQTMGYVRMRYQDPNGDFGRTARQRQVIKAIVDEGASIGSVNKIGDMIDVLGDNVVTNMDFSDMQNLLLNYGNTRNNMVSYMMQGQGTKIDGIYYLVVSDDEIQKVHDMIKKVKS</sequence>
<evidence type="ECO:0000313" key="7">
    <source>
        <dbReference type="Proteomes" id="UP001235343"/>
    </source>
</evidence>
<evidence type="ECO:0000313" key="6">
    <source>
        <dbReference type="EMBL" id="MDL4842656.1"/>
    </source>
</evidence>
<organism evidence="6 7">
    <name type="scientific">Aquibacillus rhizosphaerae</name>
    <dbReference type="NCBI Taxonomy" id="3051431"/>
    <lineage>
        <taxon>Bacteria</taxon>
        <taxon>Bacillati</taxon>
        <taxon>Bacillota</taxon>
        <taxon>Bacilli</taxon>
        <taxon>Bacillales</taxon>
        <taxon>Bacillaceae</taxon>
        <taxon>Aquibacillus</taxon>
    </lineage>
</organism>
<dbReference type="Gene3D" id="3.40.630.190">
    <property type="entry name" value="LCP protein"/>
    <property type="match status" value="1"/>
</dbReference>
<keyword evidence="4" id="KW-0472">Membrane</keyword>
<keyword evidence="7" id="KW-1185">Reference proteome</keyword>
<dbReference type="InterPro" id="IPR050922">
    <property type="entry name" value="LytR/CpsA/Psr_CW_biosynth"/>
</dbReference>
<dbReference type="EMBL" id="JASTZU010000062">
    <property type="protein sequence ID" value="MDL4842656.1"/>
    <property type="molecule type" value="Genomic_DNA"/>
</dbReference>
<keyword evidence="2" id="KW-0812">Transmembrane</keyword>
<protein>
    <submittedName>
        <fullName evidence="6">LCP family protein</fullName>
    </submittedName>
</protein>